<keyword evidence="2" id="KW-0732">Signal</keyword>
<name>A0A0D9XY40_9ORYZ</name>
<evidence type="ECO:0000256" key="2">
    <source>
        <dbReference type="SAM" id="SignalP"/>
    </source>
</evidence>
<dbReference type="Gramene" id="LPERR12G06240.1">
    <property type="protein sequence ID" value="LPERR12G06240.1"/>
    <property type="gene ID" value="LPERR12G06240"/>
</dbReference>
<organism evidence="3 4">
    <name type="scientific">Leersia perrieri</name>
    <dbReference type="NCBI Taxonomy" id="77586"/>
    <lineage>
        <taxon>Eukaryota</taxon>
        <taxon>Viridiplantae</taxon>
        <taxon>Streptophyta</taxon>
        <taxon>Embryophyta</taxon>
        <taxon>Tracheophyta</taxon>
        <taxon>Spermatophyta</taxon>
        <taxon>Magnoliopsida</taxon>
        <taxon>Liliopsida</taxon>
        <taxon>Poales</taxon>
        <taxon>Poaceae</taxon>
        <taxon>BOP clade</taxon>
        <taxon>Oryzoideae</taxon>
        <taxon>Oryzeae</taxon>
        <taxon>Oryzinae</taxon>
        <taxon>Leersia</taxon>
    </lineage>
</organism>
<evidence type="ECO:0000313" key="4">
    <source>
        <dbReference type="Proteomes" id="UP000032180"/>
    </source>
</evidence>
<reference evidence="3 4" key="1">
    <citation type="submission" date="2012-08" db="EMBL/GenBank/DDBJ databases">
        <title>Oryza genome evolution.</title>
        <authorList>
            <person name="Wing R.A."/>
        </authorList>
    </citation>
    <scope>NUCLEOTIDE SEQUENCE</scope>
</reference>
<protein>
    <submittedName>
        <fullName evidence="3">Uncharacterized protein</fullName>
    </submittedName>
</protein>
<feature type="signal peptide" evidence="2">
    <location>
        <begin position="1"/>
        <end position="18"/>
    </location>
</feature>
<proteinExistence type="predicted"/>
<dbReference type="Proteomes" id="UP000032180">
    <property type="component" value="Chromosome 12"/>
</dbReference>
<keyword evidence="4" id="KW-1185">Reference proteome</keyword>
<dbReference type="HOGENOM" id="CLU_2489913_0_0_1"/>
<evidence type="ECO:0000313" key="3">
    <source>
        <dbReference type="EnsemblPlants" id="LPERR12G06240.1"/>
    </source>
</evidence>
<feature type="chain" id="PRO_5002350482" evidence="2">
    <location>
        <begin position="19"/>
        <end position="87"/>
    </location>
</feature>
<dbReference type="AlphaFoldDB" id="A0A0D9XY40"/>
<reference evidence="3" key="3">
    <citation type="submission" date="2015-04" db="UniProtKB">
        <authorList>
            <consortium name="EnsemblPlants"/>
        </authorList>
    </citation>
    <scope>IDENTIFICATION</scope>
</reference>
<evidence type="ECO:0000256" key="1">
    <source>
        <dbReference type="SAM" id="MobiDB-lite"/>
    </source>
</evidence>
<sequence>LNCFLSSLSLSLLHLCLRLTPPLPSPEACRPRHSPPPPSRARLGGERCTAAACVEGGRVSSFVLGPALVVWIGGGLEGEQPACDCRP</sequence>
<reference evidence="4" key="2">
    <citation type="submission" date="2013-12" db="EMBL/GenBank/DDBJ databases">
        <authorList>
            <person name="Yu Y."/>
            <person name="Lee S."/>
            <person name="de Baynast K."/>
            <person name="Wissotski M."/>
            <person name="Liu L."/>
            <person name="Talag J."/>
            <person name="Goicoechea J."/>
            <person name="Angelova A."/>
            <person name="Jetty R."/>
            <person name="Kudrna D."/>
            <person name="Golser W."/>
            <person name="Rivera L."/>
            <person name="Zhang J."/>
            <person name="Wing R."/>
        </authorList>
    </citation>
    <scope>NUCLEOTIDE SEQUENCE</scope>
</reference>
<dbReference type="EnsemblPlants" id="LPERR12G06240.1">
    <property type="protein sequence ID" value="LPERR12G06240.1"/>
    <property type="gene ID" value="LPERR12G06240"/>
</dbReference>
<feature type="region of interest" description="Disordered" evidence="1">
    <location>
        <begin position="23"/>
        <end position="43"/>
    </location>
</feature>
<accession>A0A0D9XY40</accession>